<feature type="binding site" description="axial binding residue" evidence="15">
    <location>
        <position position="106"/>
    </location>
    <ligand>
        <name>heme c</name>
        <dbReference type="ChEBI" id="CHEBI:61717"/>
        <label>2</label>
    </ligand>
    <ligandPart>
        <name>Fe</name>
        <dbReference type="ChEBI" id="CHEBI:18248"/>
    </ligandPart>
</feature>
<dbReference type="Pfam" id="PF03892">
    <property type="entry name" value="NapB"/>
    <property type="match status" value="1"/>
</dbReference>
<evidence type="ECO:0000256" key="9">
    <source>
        <dbReference type="ARBA" id="ARBA00022764"/>
    </source>
</evidence>
<dbReference type="PANTHER" id="PTHR38604">
    <property type="entry name" value="PERIPLASMIC NITRATE REDUCTASE, ELECTRON TRANSFER SUBUNIT"/>
    <property type="match status" value="1"/>
</dbReference>
<evidence type="ECO:0000313" key="16">
    <source>
        <dbReference type="EMBL" id="TDN47068.1"/>
    </source>
</evidence>
<keyword evidence="17" id="KW-1185">Reference proteome</keyword>
<evidence type="ECO:0000256" key="2">
    <source>
        <dbReference type="ARBA" id="ARBA00004418"/>
    </source>
</evidence>
<evidence type="ECO:0000256" key="8">
    <source>
        <dbReference type="ARBA" id="ARBA00022729"/>
    </source>
</evidence>
<dbReference type="AlphaFoldDB" id="A0A4R6DRY5"/>
<evidence type="ECO:0000256" key="12">
    <source>
        <dbReference type="ARBA" id="ARBA00031832"/>
    </source>
</evidence>
<evidence type="ECO:0000256" key="10">
    <source>
        <dbReference type="ARBA" id="ARBA00022982"/>
    </source>
</evidence>
<feature type="binding site" description="covalent" evidence="14">
    <location>
        <position position="85"/>
    </location>
    <ligand>
        <name>heme c</name>
        <dbReference type="ChEBI" id="CHEBI:61717"/>
        <label>1</label>
    </ligand>
</feature>
<keyword evidence="11 15" id="KW-0408">Iron</keyword>
<feature type="binding site" description="covalent" evidence="14">
    <location>
        <position position="125"/>
    </location>
    <ligand>
        <name>heme c</name>
        <dbReference type="ChEBI" id="CHEBI:61717"/>
        <label>2</label>
    </ligand>
</feature>
<keyword evidence="7 15" id="KW-0479">Metal-binding</keyword>
<dbReference type="FunFam" id="1.10.1130.10:FF:000001">
    <property type="entry name" value="Periplasmic nitrate reductase, electron transfer subunit"/>
    <property type="match status" value="1"/>
</dbReference>
<keyword evidence="8" id="KW-0732">Signal</keyword>
<dbReference type="EMBL" id="SNVV01000022">
    <property type="protein sequence ID" value="TDN47068.1"/>
    <property type="molecule type" value="Genomic_DNA"/>
</dbReference>
<keyword evidence="5 13" id="KW-0813">Transport</keyword>
<feature type="binding site" description="covalent" evidence="14">
    <location>
        <position position="128"/>
    </location>
    <ligand>
        <name>heme c</name>
        <dbReference type="ChEBI" id="CHEBI:61717"/>
        <label>2</label>
    </ligand>
</feature>
<organism evidence="16 17">
    <name type="scientific">Azoarcus indigens</name>
    <dbReference type="NCBI Taxonomy" id="29545"/>
    <lineage>
        <taxon>Bacteria</taxon>
        <taxon>Pseudomonadati</taxon>
        <taxon>Pseudomonadota</taxon>
        <taxon>Betaproteobacteria</taxon>
        <taxon>Rhodocyclales</taxon>
        <taxon>Zoogloeaceae</taxon>
        <taxon>Azoarcus</taxon>
    </lineage>
</organism>
<evidence type="ECO:0000256" key="5">
    <source>
        <dbReference type="ARBA" id="ARBA00022448"/>
    </source>
</evidence>
<dbReference type="GO" id="GO:0046872">
    <property type="term" value="F:metal ion binding"/>
    <property type="evidence" value="ECO:0007669"/>
    <property type="project" value="UniProtKB-KW"/>
</dbReference>
<feature type="binding site" description="covalent" evidence="14">
    <location>
        <position position="88"/>
    </location>
    <ligand>
        <name>heme c</name>
        <dbReference type="ChEBI" id="CHEBI:61717"/>
        <label>1</label>
    </ligand>
</feature>
<proteinExistence type="inferred from homology"/>
<dbReference type="PANTHER" id="PTHR38604:SF1">
    <property type="entry name" value="PERIPLASMIC NITRATE REDUCTASE, ELECTRON TRANSFER SUBUNIT"/>
    <property type="match status" value="1"/>
</dbReference>
<accession>A0A4R6DRY5</accession>
<keyword evidence="9 13" id="KW-0574">Periplasm</keyword>
<protein>
    <recommendedName>
        <fullName evidence="4 13">Periplasmic nitrate reductase, electron transfer subunit</fullName>
    </recommendedName>
    <alternativeName>
        <fullName evidence="12 13">Diheme cytochrome c NapB</fullName>
    </alternativeName>
</protein>
<evidence type="ECO:0000256" key="15">
    <source>
        <dbReference type="PIRSR" id="PIRSR006105-2"/>
    </source>
</evidence>
<evidence type="ECO:0000256" key="3">
    <source>
        <dbReference type="ARBA" id="ARBA00007368"/>
    </source>
</evidence>
<comment type="PTM">
    <text evidence="14">Binds 2 heme C groups per subunit.</text>
</comment>
<feature type="binding site" description="axial binding residue" evidence="15">
    <location>
        <position position="71"/>
    </location>
    <ligand>
        <name>heme c</name>
        <dbReference type="ChEBI" id="CHEBI:61717"/>
        <label>1</label>
    </ligand>
    <ligandPart>
        <name>Fe</name>
        <dbReference type="ChEBI" id="CHEBI:18248"/>
    </ligandPart>
</feature>
<dbReference type="PIRSF" id="PIRSF006105">
    <property type="entry name" value="NapB"/>
    <property type="match status" value="1"/>
</dbReference>
<feature type="binding site" description="axial binding residue" evidence="15">
    <location>
        <position position="89"/>
    </location>
    <ligand>
        <name>heme c</name>
        <dbReference type="ChEBI" id="CHEBI:61717"/>
        <label>1</label>
    </ligand>
    <ligandPart>
        <name>Fe</name>
        <dbReference type="ChEBI" id="CHEBI:18248"/>
    </ligandPart>
</feature>
<comment type="subunit">
    <text evidence="13">Component of the periplasmic nitrate reductase NapAB complex composed of NapA and NapB.</text>
</comment>
<comment type="subcellular location">
    <subcellularLocation>
        <location evidence="2 13">Periplasm</location>
    </subcellularLocation>
</comment>
<evidence type="ECO:0000256" key="4">
    <source>
        <dbReference type="ARBA" id="ARBA00013773"/>
    </source>
</evidence>
<evidence type="ECO:0000256" key="14">
    <source>
        <dbReference type="PIRSR" id="PIRSR006105-1"/>
    </source>
</evidence>
<evidence type="ECO:0000256" key="11">
    <source>
        <dbReference type="ARBA" id="ARBA00023004"/>
    </source>
</evidence>
<dbReference type="GO" id="GO:0009061">
    <property type="term" value="P:anaerobic respiration"/>
    <property type="evidence" value="ECO:0007669"/>
    <property type="project" value="InterPro"/>
</dbReference>
<dbReference type="InterPro" id="IPR036280">
    <property type="entry name" value="Multihaem_cyt_sf"/>
</dbReference>
<keyword evidence="6 14" id="KW-0349">Heme</keyword>
<keyword evidence="10 13" id="KW-0249">Electron transport</keyword>
<gene>
    <name evidence="16" type="ORF">C7389_12225</name>
</gene>
<evidence type="ECO:0000313" key="17">
    <source>
        <dbReference type="Proteomes" id="UP000295129"/>
    </source>
</evidence>
<dbReference type="RefSeq" id="WP_133594370.1">
    <property type="nucleotide sequence ID" value="NZ_SNVV01000022.1"/>
</dbReference>
<dbReference type="Gene3D" id="1.10.1130.10">
    <property type="entry name" value="Flavocytochrome C3, Chain A"/>
    <property type="match status" value="1"/>
</dbReference>
<sequence>MKKPIRQLALALVAVLGIAGTLPPLALAEGVKSIRGNDVGEAEVPPGIYKPIPDRAPIPRDYVQQPPLIPHKIEGYEVSKNFNRCMDCHAWSRYQETGATKVSLTHFKDRDGGELSNISPRRYFCTQCHVPQTDAPPLVNNKFQRADGLR</sequence>
<name>A0A4R6DRY5_9RHOO</name>
<dbReference type="InterPro" id="IPR005591">
    <property type="entry name" value="NapB"/>
</dbReference>
<evidence type="ECO:0000256" key="7">
    <source>
        <dbReference type="ARBA" id="ARBA00022723"/>
    </source>
</evidence>
<evidence type="ECO:0000256" key="1">
    <source>
        <dbReference type="ARBA" id="ARBA00002599"/>
    </source>
</evidence>
<comment type="caution">
    <text evidence="16">The sequence shown here is derived from an EMBL/GenBank/DDBJ whole genome shotgun (WGS) entry which is preliminary data.</text>
</comment>
<dbReference type="GO" id="GO:0042597">
    <property type="term" value="C:periplasmic space"/>
    <property type="evidence" value="ECO:0007669"/>
    <property type="project" value="UniProtKB-SubCell"/>
</dbReference>
<comment type="similarity">
    <text evidence="3 13">Belongs to the NapB family.</text>
</comment>
<reference evidence="16 17" key="1">
    <citation type="submission" date="2019-03" db="EMBL/GenBank/DDBJ databases">
        <title>Genomic Encyclopedia of Type Strains, Phase IV (KMG-IV): sequencing the most valuable type-strain genomes for metagenomic binning, comparative biology and taxonomic classification.</title>
        <authorList>
            <person name="Goeker M."/>
        </authorList>
    </citation>
    <scope>NUCLEOTIDE SEQUENCE [LARGE SCALE GENOMIC DNA]</scope>
    <source>
        <strain evidence="16 17">DSM 12121</strain>
    </source>
</reference>
<evidence type="ECO:0000256" key="13">
    <source>
        <dbReference type="PIRNR" id="PIRNR006105"/>
    </source>
</evidence>
<dbReference type="Proteomes" id="UP000295129">
    <property type="component" value="Unassembled WGS sequence"/>
</dbReference>
<dbReference type="SUPFAM" id="SSF48695">
    <property type="entry name" value="Multiheme cytochromes"/>
    <property type="match status" value="1"/>
</dbReference>
<comment type="function">
    <text evidence="1">Electron transfer subunit of the periplasmic nitrate reductase complex NapAB. Receives electrons from the membrane-anchored tetraheme c-type NapC protein and transfers these to NapA subunit, thus allowing electron flow between membrane and periplasm. Essential for periplasmic nitrate reduction with nitrate as the terminal electron acceptor.</text>
</comment>
<evidence type="ECO:0000256" key="6">
    <source>
        <dbReference type="ARBA" id="ARBA00022617"/>
    </source>
</evidence>
<feature type="binding site" description="axial binding residue" evidence="15">
    <location>
        <position position="129"/>
    </location>
    <ligand>
        <name>heme c</name>
        <dbReference type="ChEBI" id="CHEBI:61717"/>
        <label>2</label>
    </ligand>
    <ligandPart>
        <name>Fe</name>
        <dbReference type="ChEBI" id="CHEBI:18248"/>
    </ligandPart>
</feature>
<dbReference type="OrthoDB" id="13290at2"/>